<dbReference type="InterPro" id="IPR027417">
    <property type="entry name" value="P-loop_NTPase"/>
</dbReference>
<evidence type="ECO:0000256" key="1">
    <source>
        <dbReference type="SAM" id="MobiDB-lite"/>
    </source>
</evidence>
<sequence>MSAEDGLAGRVHEVLAEAMRIYHDSPRAQEWLHRHAVRLDGPLLLAVAGPSQAGKSTLVNALIGESVAPVRSRGQGGHPAWYRDGPQPRAQVRPRHGAPYELPVHRAEQGLQLADSLRPYEAAEQDGEIHEVHVEWPSRSLRHTHVYDTPGLPPGDDGWLRAARMRQEADAVLFLSRTLASADLHRLPPARGGWAAATLPLHHVVVLSRADETAGGRVDAMLAAKQIARRRRHEPDLTMLCQDVLAVSGLLGYAARSLRQDEFDALAVLAGSSRAELEPYLLSVDRFRAAGEAIALEPAWRERLLDRLTLTGVKLATTLVRSGARDPSALAEALLRHSGLAELQVAITDLFSARRTVLKARTALIAVEQLAHREPRPQSGHLLVRVEQTVSAAHEFRELRLLAALRARRAGLPGELAVEGRRLVGGEGGTLVERLGLPAEAPPDEIRAHAAAAADRWRVLAQQPDRTGQQMEAAQTVLRSCEAMLQQLP</sequence>
<dbReference type="AlphaFoldDB" id="A0A2T0RI18"/>
<dbReference type="OrthoDB" id="4379468at2"/>
<name>A0A2T0RI18_9ACTN</name>
<dbReference type="Proteomes" id="UP000239209">
    <property type="component" value="Unassembled WGS sequence"/>
</dbReference>
<comment type="caution">
    <text evidence="2">The sequence shown here is derived from an EMBL/GenBank/DDBJ whole genome shotgun (WGS) entry which is preliminary data.</text>
</comment>
<keyword evidence="3" id="KW-1185">Reference proteome</keyword>
<organism evidence="2 3">
    <name type="scientific">Pseudosporangium ferrugineum</name>
    <dbReference type="NCBI Taxonomy" id="439699"/>
    <lineage>
        <taxon>Bacteria</taxon>
        <taxon>Bacillati</taxon>
        <taxon>Actinomycetota</taxon>
        <taxon>Actinomycetes</taxon>
        <taxon>Micromonosporales</taxon>
        <taxon>Micromonosporaceae</taxon>
        <taxon>Pseudosporangium</taxon>
    </lineage>
</organism>
<evidence type="ECO:0000313" key="3">
    <source>
        <dbReference type="Proteomes" id="UP000239209"/>
    </source>
</evidence>
<dbReference type="Gene3D" id="3.40.50.300">
    <property type="entry name" value="P-loop containing nucleotide triphosphate hydrolases"/>
    <property type="match status" value="1"/>
</dbReference>
<accession>A0A2T0RI18</accession>
<evidence type="ECO:0000313" key="2">
    <source>
        <dbReference type="EMBL" id="PRY20815.1"/>
    </source>
</evidence>
<dbReference type="RefSeq" id="WP_106130467.1">
    <property type="nucleotide sequence ID" value="NZ_PVZG01000022.1"/>
</dbReference>
<dbReference type="SUPFAM" id="SSF52540">
    <property type="entry name" value="P-loop containing nucleoside triphosphate hydrolases"/>
    <property type="match status" value="1"/>
</dbReference>
<dbReference type="CDD" id="cd00882">
    <property type="entry name" value="Ras_like_GTPase"/>
    <property type="match status" value="1"/>
</dbReference>
<feature type="region of interest" description="Disordered" evidence="1">
    <location>
        <begin position="70"/>
        <end position="94"/>
    </location>
</feature>
<protein>
    <submittedName>
        <fullName evidence="2">50S ribosome-binding GTPase</fullName>
    </submittedName>
</protein>
<gene>
    <name evidence="2" type="ORF">CLV70_12254</name>
</gene>
<proteinExistence type="predicted"/>
<dbReference type="EMBL" id="PVZG01000022">
    <property type="protein sequence ID" value="PRY20815.1"/>
    <property type="molecule type" value="Genomic_DNA"/>
</dbReference>
<reference evidence="2 3" key="1">
    <citation type="submission" date="2018-03" db="EMBL/GenBank/DDBJ databases">
        <title>Genomic Encyclopedia of Archaeal and Bacterial Type Strains, Phase II (KMG-II): from individual species to whole genera.</title>
        <authorList>
            <person name="Goeker M."/>
        </authorList>
    </citation>
    <scope>NUCLEOTIDE SEQUENCE [LARGE SCALE GENOMIC DNA]</scope>
    <source>
        <strain evidence="2 3">DSM 45348</strain>
    </source>
</reference>